<keyword evidence="2" id="KW-0012">Acyltransferase</keyword>
<dbReference type="InterPro" id="IPR016181">
    <property type="entry name" value="Acyl_CoA_acyltransferase"/>
</dbReference>
<dbReference type="PANTHER" id="PTHR43877">
    <property type="entry name" value="AMINOALKYLPHOSPHONATE N-ACETYLTRANSFERASE-RELATED-RELATED"/>
    <property type="match status" value="1"/>
</dbReference>
<dbReference type="InterPro" id="IPR050832">
    <property type="entry name" value="Bact_Acetyltransf"/>
</dbReference>
<evidence type="ECO:0000313" key="5">
    <source>
        <dbReference type="Proteomes" id="UP001152519"/>
    </source>
</evidence>
<dbReference type="Proteomes" id="UP001152519">
    <property type="component" value="Unassembled WGS sequence"/>
</dbReference>
<proteinExistence type="predicted"/>
<dbReference type="InterPro" id="IPR000182">
    <property type="entry name" value="GNAT_dom"/>
</dbReference>
<dbReference type="PROSITE" id="PS51186">
    <property type="entry name" value="GNAT"/>
    <property type="match status" value="1"/>
</dbReference>
<gene>
    <name evidence="4" type="ORF">SCOCK_70262</name>
</gene>
<dbReference type="SUPFAM" id="SSF55729">
    <property type="entry name" value="Acyl-CoA N-acyltransferases (Nat)"/>
    <property type="match status" value="1"/>
</dbReference>
<sequence length="171" mass="18431">MVTVRAMAEAEIGDVAAIRVGGWQTAYAGILPQSYLDAMTVEADAERRRKRFAEADGSVTDLVAVDDRGRVVGWACVGPVRGDGAPTTTGELYALYVRPGLTGSGIGRTLIDSAHALALTRGFDLLLLWVLDDNTGARRFYERAGYAADGAVEVYDYDGVTVPEVRYRRAL</sequence>
<dbReference type="CDD" id="cd04301">
    <property type="entry name" value="NAT_SF"/>
    <property type="match status" value="1"/>
</dbReference>
<keyword evidence="5" id="KW-1185">Reference proteome</keyword>
<dbReference type="Gene3D" id="3.40.630.30">
    <property type="match status" value="1"/>
</dbReference>
<dbReference type="AlphaFoldDB" id="A0A9W4GW37"/>
<dbReference type="GO" id="GO:0016747">
    <property type="term" value="F:acyltransferase activity, transferring groups other than amino-acyl groups"/>
    <property type="evidence" value="ECO:0007669"/>
    <property type="project" value="InterPro"/>
</dbReference>
<dbReference type="RefSeq" id="WP_251500101.1">
    <property type="nucleotide sequence ID" value="NZ_CAJSLV010000103.1"/>
</dbReference>
<evidence type="ECO:0000259" key="3">
    <source>
        <dbReference type="PROSITE" id="PS51186"/>
    </source>
</evidence>
<organism evidence="4 5">
    <name type="scientific">Actinacidiphila cocklensis</name>
    <dbReference type="NCBI Taxonomy" id="887465"/>
    <lineage>
        <taxon>Bacteria</taxon>
        <taxon>Bacillati</taxon>
        <taxon>Actinomycetota</taxon>
        <taxon>Actinomycetes</taxon>
        <taxon>Kitasatosporales</taxon>
        <taxon>Streptomycetaceae</taxon>
        <taxon>Actinacidiphila</taxon>
    </lineage>
</organism>
<evidence type="ECO:0000256" key="1">
    <source>
        <dbReference type="ARBA" id="ARBA00022679"/>
    </source>
</evidence>
<feature type="domain" description="N-acetyltransferase" evidence="3">
    <location>
        <begin position="2"/>
        <end position="171"/>
    </location>
</feature>
<evidence type="ECO:0000313" key="4">
    <source>
        <dbReference type="EMBL" id="CAG6398578.1"/>
    </source>
</evidence>
<dbReference type="PANTHER" id="PTHR43877:SF2">
    <property type="entry name" value="AMINOALKYLPHOSPHONATE N-ACETYLTRANSFERASE-RELATED"/>
    <property type="match status" value="1"/>
</dbReference>
<accession>A0A9W4GW37</accession>
<dbReference type="Pfam" id="PF00583">
    <property type="entry name" value="Acetyltransf_1"/>
    <property type="match status" value="1"/>
</dbReference>
<keyword evidence="1" id="KW-0808">Transferase</keyword>
<reference evidence="4" key="1">
    <citation type="submission" date="2021-05" db="EMBL/GenBank/DDBJ databases">
        <authorList>
            <person name="Arsene-Ploetze F."/>
        </authorList>
    </citation>
    <scope>NUCLEOTIDE SEQUENCE</scope>
    <source>
        <strain evidence="4">DSM 42138</strain>
    </source>
</reference>
<evidence type="ECO:0000256" key="2">
    <source>
        <dbReference type="ARBA" id="ARBA00023315"/>
    </source>
</evidence>
<protein>
    <submittedName>
        <fullName evidence="4">GCN5-related N-acetyltransferase</fullName>
    </submittedName>
</protein>
<dbReference type="EMBL" id="CAJSLV010000103">
    <property type="protein sequence ID" value="CAG6398578.1"/>
    <property type="molecule type" value="Genomic_DNA"/>
</dbReference>
<comment type="caution">
    <text evidence="4">The sequence shown here is derived from an EMBL/GenBank/DDBJ whole genome shotgun (WGS) entry which is preliminary data.</text>
</comment>
<name>A0A9W4GW37_9ACTN</name>